<dbReference type="CDD" id="cd03809">
    <property type="entry name" value="GT4_MtfB-like"/>
    <property type="match status" value="1"/>
</dbReference>
<evidence type="ECO:0000259" key="3">
    <source>
        <dbReference type="Pfam" id="PF00534"/>
    </source>
</evidence>
<sequence length="366" mass="40182">MPLVLVDLLSYTGTKGGMETYTRELYRSIGDQPGEFTFVGLASREGFELDTSWFPGEVVPSGISGENRVQWALGELFAVGRWASRLGADLIHGPATLGPARTRIPVVLTMHDMLYFSHPEFMSTPLYTEPVKWMEKVASRNASWVVTDSETSASEIVKYLDYPRERLQVVLLAGASDPTRAEHHERRGDLILAMGNRRPHKNFDNLVRALALVDPAIRPTLTITGSRGDDPLRPLVAELSLQQWVDLRSWVSQEELEELYGTASALAVPSYAEGFGLPILEAMGAGLPVMISDLPVFREVAADSAVYFDPADPVSIAAAITRIVSEPGLREKLERVGAEQAALFSWSATAAQTLDAFRSALANPRR</sequence>
<name>A0ABT9BJE5_9MICO</name>
<evidence type="ECO:0000259" key="4">
    <source>
        <dbReference type="Pfam" id="PF13439"/>
    </source>
</evidence>
<keyword evidence="1" id="KW-0328">Glycosyltransferase</keyword>
<dbReference type="SUPFAM" id="SSF53756">
    <property type="entry name" value="UDP-Glycosyltransferase/glycogen phosphorylase"/>
    <property type="match status" value="1"/>
</dbReference>
<comment type="caution">
    <text evidence="5">The sequence shown here is derived from an EMBL/GenBank/DDBJ whole genome shotgun (WGS) entry which is preliminary data.</text>
</comment>
<dbReference type="PANTHER" id="PTHR46401:SF2">
    <property type="entry name" value="GLYCOSYLTRANSFERASE WBBK-RELATED"/>
    <property type="match status" value="1"/>
</dbReference>
<keyword evidence="2" id="KW-0808">Transferase</keyword>
<organism evidence="5 6">
    <name type="scientific">Antiquaquibacter soli</name>
    <dbReference type="NCBI Taxonomy" id="3064523"/>
    <lineage>
        <taxon>Bacteria</taxon>
        <taxon>Bacillati</taxon>
        <taxon>Actinomycetota</taxon>
        <taxon>Actinomycetes</taxon>
        <taxon>Micrococcales</taxon>
        <taxon>Microbacteriaceae</taxon>
        <taxon>Antiquaquibacter</taxon>
    </lineage>
</organism>
<evidence type="ECO:0000256" key="1">
    <source>
        <dbReference type="ARBA" id="ARBA00022676"/>
    </source>
</evidence>
<dbReference type="Proteomes" id="UP001241072">
    <property type="component" value="Unassembled WGS sequence"/>
</dbReference>
<gene>
    <name evidence="5" type="ORF">Q5716_02730</name>
</gene>
<accession>A0ABT9BJE5</accession>
<dbReference type="InterPro" id="IPR001296">
    <property type="entry name" value="Glyco_trans_1"/>
</dbReference>
<evidence type="ECO:0000313" key="5">
    <source>
        <dbReference type="EMBL" id="MDO7881135.1"/>
    </source>
</evidence>
<dbReference type="Pfam" id="PF13439">
    <property type="entry name" value="Glyco_transf_4"/>
    <property type="match status" value="1"/>
</dbReference>
<dbReference type="InterPro" id="IPR028098">
    <property type="entry name" value="Glyco_trans_4-like_N"/>
</dbReference>
<dbReference type="Gene3D" id="3.40.50.2000">
    <property type="entry name" value="Glycogen Phosphorylase B"/>
    <property type="match status" value="2"/>
</dbReference>
<protein>
    <submittedName>
        <fullName evidence="5">Glycosyltransferase family 1 protein</fullName>
    </submittedName>
</protein>
<dbReference type="RefSeq" id="WP_305001550.1">
    <property type="nucleotide sequence ID" value="NZ_JAUQUB010000001.1"/>
</dbReference>
<dbReference type="Pfam" id="PF00534">
    <property type="entry name" value="Glycos_transf_1"/>
    <property type="match status" value="1"/>
</dbReference>
<dbReference type="EMBL" id="JAUQUB010000001">
    <property type="protein sequence ID" value="MDO7881135.1"/>
    <property type="molecule type" value="Genomic_DNA"/>
</dbReference>
<evidence type="ECO:0000313" key="6">
    <source>
        <dbReference type="Proteomes" id="UP001241072"/>
    </source>
</evidence>
<reference evidence="5 6" key="1">
    <citation type="submission" date="2023-07" db="EMBL/GenBank/DDBJ databases">
        <title>Protaetiibacter sp. nov WY-16 isolated from soil.</title>
        <authorList>
            <person name="Liu B."/>
            <person name="Wan Y."/>
        </authorList>
    </citation>
    <scope>NUCLEOTIDE SEQUENCE [LARGE SCALE GENOMIC DNA]</scope>
    <source>
        <strain evidence="5 6">WY-16</strain>
    </source>
</reference>
<feature type="domain" description="Glycosyl transferase family 1" evidence="3">
    <location>
        <begin position="187"/>
        <end position="336"/>
    </location>
</feature>
<feature type="domain" description="Glycosyltransferase subfamily 4-like N-terminal" evidence="4">
    <location>
        <begin position="16"/>
        <end position="170"/>
    </location>
</feature>
<dbReference type="PANTHER" id="PTHR46401">
    <property type="entry name" value="GLYCOSYLTRANSFERASE WBBK-RELATED"/>
    <property type="match status" value="1"/>
</dbReference>
<evidence type="ECO:0000256" key="2">
    <source>
        <dbReference type="ARBA" id="ARBA00022679"/>
    </source>
</evidence>
<keyword evidence="6" id="KW-1185">Reference proteome</keyword>
<proteinExistence type="predicted"/>